<dbReference type="EMBL" id="LT985188">
    <property type="protein sequence ID" value="SPD86023.1"/>
    <property type="molecule type" value="Genomic_DNA"/>
</dbReference>
<reference evidence="1 2" key="1">
    <citation type="submission" date="2018-02" db="EMBL/GenBank/DDBJ databases">
        <authorList>
            <person name="Cohen D.B."/>
            <person name="Kent A.D."/>
        </authorList>
    </citation>
    <scope>NUCLEOTIDE SEQUENCE [LARGE SCALE GENOMIC DNA]</scope>
    <source>
        <strain evidence="1">1</strain>
    </source>
</reference>
<evidence type="ECO:0000313" key="1">
    <source>
        <dbReference type="EMBL" id="SPD86023.1"/>
    </source>
</evidence>
<accession>A0A2N9JE37</accession>
<dbReference type="KEGG" id="mgg:MPLG2_0987"/>
<name>A0A2N9JE37_9ACTN</name>
<sequence length="63" mass="6628">MARLIARDVSVEGGNLGAVSLGGELFGVPCLEPPIRALARCLSSSVVTSFHLARCQLLPIEVH</sequence>
<dbReference type="AlphaFoldDB" id="A0A2N9JE37"/>
<evidence type="ECO:0000313" key="2">
    <source>
        <dbReference type="Proteomes" id="UP000238164"/>
    </source>
</evidence>
<keyword evidence="2" id="KW-1185">Reference proteome</keyword>
<gene>
    <name evidence="1" type="ORF">MPLG2_0987</name>
</gene>
<proteinExistence type="predicted"/>
<protein>
    <submittedName>
        <fullName evidence="1">Uncharacterized protein</fullName>
    </submittedName>
</protein>
<organism evidence="1 2">
    <name type="scientific">Micropruina glycogenica</name>
    <dbReference type="NCBI Taxonomy" id="75385"/>
    <lineage>
        <taxon>Bacteria</taxon>
        <taxon>Bacillati</taxon>
        <taxon>Actinomycetota</taxon>
        <taxon>Actinomycetes</taxon>
        <taxon>Propionibacteriales</taxon>
        <taxon>Nocardioidaceae</taxon>
        <taxon>Micropruina</taxon>
    </lineage>
</organism>
<dbReference type="Proteomes" id="UP000238164">
    <property type="component" value="Chromosome 1"/>
</dbReference>